<dbReference type="EMBL" id="KZ308404">
    <property type="protein sequence ID" value="KAG8228974.1"/>
    <property type="molecule type" value="Genomic_DNA"/>
</dbReference>
<accession>A0A8K0K7J2</accession>
<sequence>MSPLNQELIFECAAISFKFGDDKCYIIGLYRSPLACFTSFCDKFDNILSTLLNQATMPSVFITGDCNVNFLHTGTNLTNVMNIFSSVNMISLINKPTRESPTSLLDNIFTNYDISSINTSVFDPLLSDHFAVLSRITYNVIYPNLFSQLTRIFSKPKFHIFSHLLQCEDWSPIYNAKSFNNNFNLFYHKFLYFFNTTFPLVNVNSIHKPGNKCIKPDIHELSREIKNFHLVIEMLTSTNDILISRDSIDISSNLGRKPLMIP</sequence>
<evidence type="ECO:0008006" key="3">
    <source>
        <dbReference type="Google" id="ProtNLM"/>
    </source>
</evidence>
<dbReference type="PANTHER" id="PTHR33776">
    <property type="entry name" value="ENDO/EXONUCLEASE/PHOSPHATASE DOMAIN-CONTAINING PROTEIN"/>
    <property type="match status" value="1"/>
</dbReference>
<organism evidence="1 2">
    <name type="scientific">Ladona fulva</name>
    <name type="common">Scarce chaser dragonfly</name>
    <name type="synonym">Libellula fulva</name>
    <dbReference type="NCBI Taxonomy" id="123851"/>
    <lineage>
        <taxon>Eukaryota</taxon>
        <taxon>Metazoa</taxon>
        <taxon>Ecdysozoa</taxon>
        <taxon>Arthropoda</taxon>
        <taxon>Hexapoda</taxon>
        <taxon>Insecta</taxon>
        <taxon>Pterygota</taxon>
        <taxon>Palaeoptera</taxon>
        <taxon>Odonata</taxon>
        <taxon>Epiprocta</taxon>
        <taxon>Anisoptera</taxon>
        <taxon>Libelluloidea</taxon>
        <taxon>Libellulidae</taxon>
        <taxon>Ladona</taxon>
    </lineage>
</organism>
<proteinExistence type="predicted"/>
<name>A0A8K0K7J2_LADFU</name>
<reference evidence="1" key="1">
    <citation type="submission" date="2013-04" db="EMBL/GenBank/DDBJ databases">
        <authorList>
            <person name="Qu J."/>
            <person name="Murali S.C."/>
            <person name="Bandaranaike D."/>
            <person name="Bellair M."/>
            <person name="Blankenburg K."/>
            <person name="Chao H."/>
            <person name="Dinh H."/>
            <person name="Doddapaneni H."/>
            <person name="Downs B."/>
            <person name="Dugan-Rocha S."/>
            <person name="Elkadiri S."/>
            <person name="Gnanaolivu R.D."/>
            <person name="Hernandez B."/>
            <person name="Javaid M."/>
            <person name="Jayaseelan J.C."/>
            <person name="Lee S."/>
            <person name="Li M."/>
            <person name="Ming W."/>
            <person name="Munidasa M."/>
            <person name="Muniz J."/>
            <person name="Nguyen L."/>
            <person name="Ongeri F."/>
            <person name="Osuji N."/>
            <person name="Pu L.-L."/>
            <person name="Puazo M."/>
            <person name="Qu C."/>
            <person name="Quiroz J."/>
            <person name="Raj R."/>
            <person name="Weissenberger G."/>
            <person name="Xin Y."/>
            <person name="Zou X."/>
            <person name="Han Y."/>
            <person name="Richards S."/>
            <person name="Worley K."/>
            <person name="Muzny D."/>
            <person name="Gibbs R."/>
        </authorList>
    </citation>
    <scope>NUCLEOTIDE SEQUENCE</scope>
    <source>
        <strain evidence="1">Sampled in the wild</strain>
    </source>
</reference>
<evidence type="ECO:0000313" key="1">
    <source>
        <dbReference type="EMBL" id="KAG8228974.1"/>
    </source>
</evidence>
<reference evidence="1" key="2">
    <citation type="submission" date="2017-10" db="EMBL/GenBank/DDBJ databases">
        <title>Ladona fulva Genome sequencing and assembly.</title>
        <authorList>
            <person name="Murali S."/>
            <person name="Richards S."/>
            <person name="Bandaranaike D."/>
            <person name="Bellair M."/>
            <person name="Blankenburg K."/>
            <person name="Chao H."/>
            <person name="Dinh H."/>
            <person name="Doddapaneni H."/>
            <person name="Dugan-Rocha S."/>
            <person name="Elkadiri S."/>
            <person name="Gnanaolivu R."/>
            <person name="Hernandez B."/>
            <person name="Skinner E."/>
            <person name="Javaid M."/>
            <person name="Lee S."/>
            <person name="Li M."/>
            <person name="Ming W."/>
            <person name="Munidasa M."/>
            <person name="Muniz J."/>
            <person name="Nguyen L."/>
            <person name="Hughes D."/>
            <person name="Osuji N."/>
            <person name="Pu L.-L."/>
            <person name="Puazo M."/>
            <person name="Qu C."/>
            <person name="Quiroz J."/>
            <person name="Raj R."/>
            <person name="Weissenberger G."/>
            <person name="Xin Y."/>
            <person name="Zou X."/>
            <person name="Han Y."/>
            <person name="Worley K."/>
            <person name="Muzny D."/>
            <person name="Gibbs R."/>
        </authorList>
    </citation>
    <scope>NUCLEOTIDE SEQUENCE</scope>
    <source>
        <strain evidence="1">Sampled in the wild</strain>
    </source>
</reference>
<dbReference type="InterPro" id="IPR036691">
    <property type="entry name" value="Endo/exonu/phosph_ase_sf"/>
</dbReference>
<evidence type="ECO:0000313" key="2">
    <source>
        <dbReference type="Proteomes" id="UP000792457"/>
    </source>
</evidence>
<dbReference type="Proteomes" id="UP000792457">
    <property type="component" value="Unassembled WGS sequence"/>
</dbReference>
<dbReference type="PANTHER" id="PTHR33776:SF4">
    <property type="entry name" value="ENDONUCLEASE_EXONUCLEASE_PHOSPHATASE DOMAIN-CONTAINING PROTEIN"/>
    <property type="match status" value="1"/>
</dbReference>
<protein>
    <recommendedName>
        <fullName evidence="3">Endonuclease/exonuclease/phosphatase domain-containing protein</fullName>
    </recommendedName>
</protein>
<dbReference type="Gene3D" id="3.60.10.10">
    <property type="entry name" value="Endonuclease/exonuclease/phosphatase"/>
    <property type="match status" value="1"/>
</dbReference>
<comment type="caution">
    <text evidence="1">The sequence shown here is derived from an EMBL/GenBank/DDBJ whole genome shotgun (WGS) entry which is preliminary data.</text>
</comment>
<dbReference type="AlphaFoldDB" id="A0A8K0K7J2"/>
<keyword evidence="2" id="KW-1185">Reference proteome</keyword>
<gene>
    <name evidence="1" type="ORF">J437_LFUL009532</name>
</gene>
<dbReference type="SUPFAM" id="SSF56219">
    <property type="entry name" value="DNase I-like"/>
    <property type="match status" value="1"/>
</dbReference>